<dbReference type="InterPro" id="IPR036380">
    <property type="entry name" value="Isochorismatase-like_sf"/>
</dbReference>
<proteinExistence type="predicted"/>
<dbReference type="CDD" id="cd00431">
    <property type="entry name" value="cysteine_hydrolases"/>
    <property type="match status" value="1"/>
</dbReference>
<organism evidence="3 4">
    <name type="scientific">Niastella soli</name>
    <dbReference type="NCBI Taxonomy" id="2821487"/>
    <lineage>
        <taxon>Bacteria</taxon>
        <taxon>Pseudomonadati</taxon>
        <taxon>Bacteroidota</taxon>
        <taxon>Chitinophagia</taxon>
        <taxon>Chitinophagales</taxon>
        <taxon>Chitinophagaceae</taxon>
        <taxon>Niastella</taxon>
    </lineage>
</organism>
<comment type="caution">
    <text evidence="3">The sequence shown here is derived from an EMBL/GenBank/DDBJ whole genome shotgun (WGS) entry which is preliminary data.</text>
</comment>
<evidence type="ECO:0000313" key="3">
    <source>
        <dbReference type="EMBL" id="MBO9203937.1"/>
    </source>
</evidence>
<dbReference type="Proteomes" id="UP000677244">
    <property type="component" value="Unassembled WGS sequence"/>
</dbReference>
<dbReference type="InterPro" id="IPR000868">
    <property type="entry name" value="Isochorismatase-like_dom"/>
</dbReference>
<protein>
    <submittedName>
        <fullName evidence="3">Cysteine hydrolase</fullName>
    </submittedName>
</protein>
<feature type="domain" description="Isochorismatase-like" evidence="2">
    <location>
        <begin position="5"/>
        <end position="179"/>
    </location>
</feature>
<dbReference type="Gene3D" id="3.40.50.850">
    <property type="entry name" value="Isochorismatase-like"/>
    <property type="match status" value="1"/>
</dbReference>
<evidence type="ECO:0000259" key="2">
    <source>
        <dbReference type="Pfam" id="PF00857"/>
    </source>
</evidence>
<dbReference type="Pfam" id="PF00857">
    <property type="entry name" value="Isochorismatase"/>
    <property type="match status" value="1"/>
</dbReference>
<gene>
    <name evidence="3" type="ORF">J7I42_26870</name>
</gene>
<sequence>MKQQTALLVMDMQLGILQNLPNTNKVLETIKEAITKARTNNIPVIYVTLTFRPGFPEINLNNKGFHNFKERIANIPMETYSVIHPALAPKENDIVVHKKRVSAFTGSDLEVVLRSQGINHLTLTGVATGGVVLSTLREAADKDYALTVLADGCADADEEVHRVLTTKVFLRQATVVSVNEWMPQ</sequence>
<name>A0ABS3Z2F5_9BACT</name>
<dbReference type="EMBL" id="JAGHKO010000011">
    <property type="protein sequence ID" value="MBO9203937.1"/>
    <property type="molecule type" value="Genomic_DNA"/>
</dbReference>
<dbReference type="InterPro" id="IPR050272">
    <property type="entry name" value="Isochorismatase-like_hydrls"/>
</dbReference>
<evidence type="ECO:0000313" key="4">
    <source>
        <dbReference type="Proteomes" id="UP000677244"/>
    </source>
</evidence>
<dbReference type="PANTHER" id="PTHR43540">
    <property type="entry name" value="PEROXYUREIDOACRYLATE/UREIDOACRYLATE AMIDOHYDROLASE-RELATED"/>
    <property type="match status" value="1"/>
</dbReference>
<reference evidence="3 4" key="1">
    <citation type="submission" date="2021-03" db="EMBL/GenBank/DDBJ databases">
        <title>Assistant Professor.</title>
        <authorList>
            <person name="Huq M.A."/>
        </authorList>
    </citation>
    <scope>NUCLEOTIDE SEQUENCE [LARGE SCALE GENOMIC DNA]</scope>
    <source>
        <strain evidence="3 4">MAH-29</strain>
    </source>
</reference>
<dbReference type="PANTHER" id="PTHR43540:SF1">
    <property type="entry name" value="ISOCHORISMATASE HYDROLASE"/>
    <property type="match status" value="1"/>
</dbReference>
<keyword evidence="4" id="KW-1185">Reference proteome</keyword>
<accession>A0ABS3Z2F5</accession>
<dbReference type="SUPFAM" id="SSF52499">
    <property type="entry name" value="Isochorismatase-like hydrolases"/>
    <property type="match status" value="1"/>
</dbReference>
<dbReference type="GO" id="GO:0016787">
    <property type="term" value="F:hydrolase activity"/>
    <property type="evidence" value="ECO:0007669"/>
    <property type="project" value="UniProtKB-KW"/>
</dbReference>
<evidence type="ECO:0000256" key="1">
    <source>
        <dbReference type="ARBA" id="ARBA00022801"/>
    </source>
</evidence>
<keyword evidence="1 3" id="KW-0378">Hydrolase</keyword>
<dbReference type="RefSeq" id="WP_209142019.1">
    <property type="nucleotide sequence ID" value="NZ_JAGHKO010000011.1"/>
</dbReference>